<dbReference type="Proteomes" id="UP000267096">
    <property type="component" value="Unassembled WGS sequence"/>
</dbReference>
<evidence type="ECO:0000313" key="3">
    <source>
        <dbReference type="Proteomes" id="UP000267096"/>
    </source>
</evidence>
<dbReference type="GO" id="GO:0006272">
    <property type="term" value="P:leading strand elongation"/>
    <property type="evidence" value="ECO:0007669"/>
    <property type="project" value="TreeGrafter"/>
</dbReference>
<dbReference type="GO" id="GO:0003682">
    <property type="term" value="F:chromatin binding"/>
    <property type="evidence" value="ECO:0007669"/>
    <property type="project" value="TreeGrafter"/>
</dbReference>
<dbReference type="EMBL" id="UYRR01012287">
    <property type="protein sequence ID" value="VDK26300.1"/>
    <property type="molecule type" value="Genomic_DNA"/>
</dbReference>
<dbReference type="GO" id="GO:0006273">
    <property type="term" value="P:lagging strand elongation"/>
    <property type="evidence" value="ECO:0007669"/>
    <property type="project" value="TreeGrafter"/>
</dbReference>
<dbReference type="PANTHER" id="PTHR45861">
    <property type="entry name" value="DNA POLYMERASE ALPHA CATALYTIC SUBUNIT"/>
    <property type="match status" value="1"/>
</dbReference>
<proteinExistence type="predicted"/>
<keyword evidence="3" id="KW-1185">Reference proteome</keyword>
<dbReference type="InterPro" id="IPR006133">
    <property type="entry name" value="DNA-dir_DNA_pol_B_exonuc"/>
</dbReference>
<dbReference type="GO" id="GO:0005658">
    <property type="term" value="C:alpha DNA polymerase:primase complex"/>
    <property type="evidence" value="ECO:0007669"/>
    <property type="project" value="TreeGrafter"/>
</dbReference>
<dbReference type="Gene3D" id="3.30.420.10">
    <property type="entry name" value="Ribonuclease H-like superfamily/Ribonuclease H"/>
    <property type="match status" value="1"/>
</dbReference>
<protein>
    <recommendedName>
        <fullName evidence="1">DNA-directed DNA polymerase family B exonuclease domain-containing protein</fullName>
    </recommendedName>
</protein>
<dbReference type="PANTHER" id="PTHR45861:SF1">
    <property type="entry name" value="DNA POLYMERASE ALPHA CATALYTIC SUBUNIT"/>
    <property type="match status" value="1"/>
</dbReference>
<evidence type="ECO:0000259" key="1">
    <source>
        <dbReference type="Pfam" id="PF03104"/>
    </source>
</evidence>
<name>A0A3P6P4W8_ANISI</name>
<dbReference type="GO" id="GO:0003887">
    <property type="term" value="F:DNA-directed DNA polymerase activity"/>
    <property type="evidence" value="ECO:0007669"/>
    <property type="project" value="TreeGrafter"/>
</dbReference>
<sequence length="105" mass="12273">MPFDLQQRLKETRLNAFVFEASNERHLLSQFLCRMQNLNPDVVLGHDMPTRLSTLVSRLEKLKIAQWSRICRLKRSIALKQLGRSKAAQWELTAGRLIVDSRRVE</sequence>
<reference evidence="2 3" key="1">
    <citation type="submission" date="2018-11" db="EMBL/GenBank/DDBJ databases">
        <authorList>
            <consortium name="Pathogen Informatics"/>
        </authorList>
    </citation>
    <scope>NUCLEOTIDE SEQUENCE [LARGE SCALE GENOMIC DNA]</scope>
</reference>
<dbReference type="InterPro" id="IPR036397">
    <property type="entry name" value="RNaseH_sf"/>
</dbReference>
<feature type="domain" description="DNA-directed DNA polymerase family B exonuclease" evidence="1">
    <location>
        <begin position="15"/>
        <end position="98"/>
    </location>
</feature>
<dbReference type="AlphaFoldDB" id="A0A3P6P4W8"/>
<dbReference type="GO" id="GO:0003697">
    <property type="term" value="F:single-stranded DNA binding"/>
    <property type="evidence" value="ECO:0007669"/>
    <property type="project" value="TreeGrafter"/>
</dbReference>
<dbReference type="InterPro" id="IPR012337">
    <property type="entry name" value="RNaseH-like_sf"/>
</dbReference>
<evidence type="ECO:0000313" key="2">
    <source>
        <dbReference type="EMBL" id="VDK26300.1"/>
    </source>
</evidence>
<dbReference type="GO" id="GO:0003688">
    <property type="term" value="F:DNA replication origin binding"/>
    <property type="evidence" value="ECO:0007669"/>
    <property type="project" value="TreeGrafter"/>
</dbReference>
<dbReference type="OrthoDB" id="6755010at2759"/>
<organism evidence="2 3">
    <name type="scientific">Anisakis simplex</name>
    <name type="common">Herring worm</name>
    <dbReference type="NCBI Taxonomy" id="6269"/>
    <lineage>
        <taxon>Eukaryota</taxon>
        <taxon>Metazoa</taxon>
        <taxon>Ecdysozoa</taxon>
        <taxon>Nematoda</taxon>
        <taxon>Chromadorea</taxon>
        <taxon>Rhabditida</taxon>
        <taxon>Spirurina</taxon>
        <taxon>Ascaridomorpha</taxon>
        <taxon>Ascaridoidea</taxon>
        <taxon>Anisakidae</taxon>
        <taxon>Anisakis</taxon>
        <taxon>Anisakis simplex complex</taxon>
    </lineage>
</organism>
<dbReference type="GO" id="GO:1902975">
    <property type="term" value="P:mitotic DNA replication initiation"/>
    <property type="evidence" value="ECO:0007669"/>
    <property type="project" value="TreeGrafter"/>
</dbReference>
<gene>
    <name evidence="2" type="ORF">ASIM_LOCUS5942</name>
</gene>
<accession>A0A3P6P4W8</accession>
<dbReference type="SUPFAM" id="SSF53098">
    <property type="entry name" value="Ribonuclease H-like"/>
    <property type="match status" value="1"/>
</dbReference>
<dbReference type="Pfam" id="PF03104">
    <property type="entry name" value="DNA_pol_B_exo1"/>
    <property type="match status" value="1"/>
</dbReference>